<proteinExistence type="predicted"/>
<accession>A0A072TVT4</accession>
<dbReference type="Proteomes" id="UP000002051">
    <property type="component" value="Unassembled WGS sequence"/>
</dbReference>
<evidence type="ECO:0000313" key="1">
    <source>
        <dbReference type="EMBL" id="KEH17635.1"/>
    </source>
</evidence>
<organism evidence="1 3">
    <name type="scientific">Medicago truncatula</name>
    <name type="common">Barrel medic</name>
    <name type="synonym">Medicago tribuloides</name>
    <dbReference type="NCBI Taxonomy" id="3880"/>
    <lineage>
        <taxon>Eukaryota</taxon>
        <taxon>Viridiplantae</taxon>
        <taxon>Streptophyta</taxon>
        <taxon>Embryophyta</taxon>
        <taxon>Tracheophyta</taxon>
        <taxon>Spermatophyta</taxon>
        <taxon>Magnoliopsida</taxon>
        <taxon>eudicotyledons</taxon>
        <taxon>Gunneridae</taxon>
        <taxon>Pentapetalae</taxon>
        <taxon>rosids</taxon>
        <taxon>fabids</taxon>
        <taxon>Fabales</taxon>
        <taxon>Fabaceae</taxon>
        <taxon>Papilionoideae</taxon>
        <taxon>50 kb inversion clade</taxon>
        <taxon>NPAAA clade</taxon>
        <taxon>Hologalegina</taxon>
        <taxon>IRL clade</taxon>
        <taxon>Trifolieae</taxon>
        <taxon>Medicago</taxon>
    </lineage>
</organism>
<dbReference type="EMBL" id="KL402729">
    <property type="protein sequence ID" value="KEH17635.1"/>
    <property type="molecule type" value="Genomic_DNA"/>
</dbReference>
<evidence type="ECO:0000313" key="2">
    <source>
        <dbReference type="EnsemblPlants" id="KEH17635"/>
    </source>
</evidence>
<protein>
    <submittedName>
        <fullName evidence="1 2">Uncharacterized protein</fullName>
    </submittedName>
</protein>
<name>A0A072TVT4_MEDTR</name>
<evidence type="ECO:0000313" key="3">
    <source>
        <dbReference type="Proteomes" id="UP000002051"/>
    </source>
</evidence>
<reference evidence="1 3" key="2">
    <citation type="journal article" date="2014" name="BMC Genomics">
        <title>An improved genome release (version Mt4.0) for the model legume Medicago truncatula.</title>
        <authorList>
            <person name="Tang H."/>
            <person name="Krishnakumar V."/>
            <person name="Bidwell S."/>
            <person name="Rosen B."/>
            <person name="Chan A."/>
            <person name="Zhou S."/>
            <person name="Gentzbittel L."/>
            <person name="Childs K.L."/>
            <person name="Yandell M."/>
            <person name="Gundlach H."/>
            <person name="Mayer K.F."/>
            <person name="Schwartz D.C."/>
            <person name="Town C.D."/>
        </authorList>
    </citation>
    <scope>GENOME REANNOTATION</scope>
    <source>
        <strain evidence="1">A17</strain>
        <strain evidence="2 3">cv. Jemalong A17</strain>
    </source>
</reference>
<dbReference type="HOGENOM" id="CLU_2708612_0_0_1"/>
<dbReference type="AlphaFoldDB" id="A0A072TVT4"/>
<dbReference type="EnsemblPlants" id="KEH17635">
    <property type="protein sequence ID" value="KEH17635"/>
    <property type="gene ID" value="MTR_0004s0530"/>
</dbReference>
<gene>
    <name evidence="1" type="ORF">MTR_0004s0530</name>
</gene>
<sequence length="73" mass="8533">MNPIIQNSNIPQLQHFELRPWDINFPLLLFDLSSLMAVEDHSQYTMSLPKKSAQNLRECIFLGLEVTPQLFFI</sequence>
<reference evidence="1 3" key="1">
    <citation type="journal article" date="2011" name="Nature">
        <title>The Medicago genome provides insight into the evolution of rhizobial symbioses.</title>
        <authorList>
            <person name="Young N.D."/>
            <person name="Debelle F."/>
            <person name="Oldroyd G.E."/>
            <person name="Geurts R."/>
            <person name="Cannon S.B."/>
            <person name="Udvardi M.K."/>
            <person name="Benedito V.A."/>
            <person name="Mayer K.F."/>
            <person name="Gouzy J."/>
            <person name="Schoof H."/>
            <person name="Van de Peer Y."/>
            <person name="Proost S."/>
            <person name="Cook D.R."/>
            <person name="Meyers B.C."/>
            <person name="Spannagl M."/>
            <person name="Cheung F."/>
            <person name="De Mita S."/>
            <person name="Krishnakumar V."/>
            <person name="Gundlach H."/>
            <person name="Zhou S."/>
            <person name="Mudge J."/>
            <person name="Bharti A.K."/>
            <person name="Murray J.D."/>
            <person name="Naoumkina M.A."/>
            <person name="Rosen B."/>
            <person name="Silverstein K.A."/>
            <person name="Tang H."/>
            <person name="Rombauts S."/>
            <person name="Zhao P.X."/>
            <person name="Zhou P."/>
            <person name="Barbe V."/>
            <person name="Bardou P."/>
            <person name="Bechner M."/>
            <person name="Bellec A."/>
            <person name="Berger A."/>
            <person name="Berges H."/>
            <person name="Bidwell S."/>
            <person name="Bisseling T."/>
            <person name="Choisne N."/>
            <person name="Couloux A."/>
            <person name="Denny R."/>
            <person name="Deshpande S."/>
            <person name="Dai X."/>
            <person name="Doyle J.J."/>
            <person name="Dudez A.M."/>
            <person name="Farmer A.D."/>
            <person name="Fouteau S."/>
            <person name="Franken C."/>
            <person name="Gibelin C."/>
            <person name="Gish J."/>
            <person name="Goldstein S."/>
            <person name="Gonzalez A.J."/>
            <person name="Green P.J."/>
            <person name="Hallab A."/>
            <person name="Hartog M."/>
            <person name="Hua A."/>
            <person name="Humphray S.J."/>
            <person name="Jeong D.H."/>
            <person name="Jing Y."/>
            <person name="Jocker A."/>
            <person name="Kenton S.M."/>
            <person name="Kim D.J."/>
            <person name="Klee K."/>
            <person name="Lai H."/>
            <person name="Lang C."/>
            <person name="Lin S."/>
            <person name="Macmil S.L."/>
            <person name="Magdelenat G."/>
            <person name="Matthews L."/>
            <person name="McCorrison J."/>
            <person name="Monaghan E.L."/>
            <person name="Mun J.H."/>
            <person name="Najar F.Z."/>
            <person name="Nicholson C."/>
            <person name="Noirot C."/>
            <person name="O'Bleness M."/>
            <person name="Paule C.R."/>
            <person name="Poulain J."/>
            <person name="Prion F."/>
            <person name="Qin B."/>
            <person name="Qu C."/>
            <person name="Retzel E.F."/>
            <person name="Riddle C."/>
            <person name="Sallet E."/>
            <person name="Samain S."/>
            <person name="Samson N."/>
            <person name="Sanders I."/>
            <person name="Saurat O."/>
            <person name="Scarpelli C."/>
            <person name="Schiex T."/>
            <person name="Segurens B."/>
            <person name="Severin A.J."/>
            <person name="Sherrier D.J."/>
            <person name="Shi R."/>
            <person name="Sims S."/>
            <person name="Singer S.R."/>
            <person name="Sinharoy S."/>
            <person name="Sterck L."/>
            <person name="Viollet A."/>
            <person name="Wang B.B."/>
            <person name="Wang K."/>
            <person name="Wang M."/>
            <person name="Wang X."/>
            <person name="Warfsmann J."/>
            <person name="Weissenbach J."/>
            <person name="White D.D."/>
            <person name="White J.D."/>
            <person name="Wiley G.B."/>
            <person name="Wincker P."/>
            <person name="Xing Y."/>
            <person name="Yang L."/>
            <person name="Yao Z."/>
            <person name="Ying F."/>
            <person name="Zhai J."/>
            <person name="Zhou L."/>
            <person name="Zuber A."/>
            <person name="Denarie J."/>
            <person name="Dixon R.A."/>
            <person name="May G.D."/>
            <person name="Schwartz D.C."/>
            <person name="Rogers J."/>
            <person name="Quetier F."/>
            <person name="Town C.D."/>
            <person name="Roe B.A."/>
        </authorList>
    </citation>
    <scope>NUCLEOTIDE SEQUENCE [LARGE SCALE GENOMIC DNA]</scope>
    <source>
        <strain evidence="1">A17</strain>
        <strain evidence="2 3">cv. Jemalong A17</strain>
    </source>
</reference>
<keyword evidence="3" id="KW-1185">Reference proteome</keyword>
<reference evidence="2" key="3">
    <citation type="submission" date="2015-06" db="UniProtKB">
        <authorList>
            <consortium name="EnsemblPlants"/>
        </authorList>
    </citation>
    <scope>IDENTIFICATION</scope>
    <source>
        <strain evidence="2">cv. Jemalong A17</strain>
    </source>
</reference>